<protein>
    <submittedName>
        <fullName evidence="2">Unannotated protein</fullName>
    </submittedName>
</protein>
<evidence type="ECO:0000259" key="1">
    <source>
        <dbReference type="SMART" id="SM00909"/>
    </source>
</evidence>
<name>A0A6J7GMP9_9ZZZZ</name>
<dbReference type="InterPro" id="IPR019606">
    <property type="entry name" value="GerMN"/>
</dbReference>
<dbReference type="AlphaFoldDB" id="A0A6J7GMP9"/>
<evidence type="ECO:0000313" key="2">
    <source>
        <dbReference type="EMBL" id="CAB4904649.1"/>
    </source>
</evidence>
<sequence>MKKFISAPILLFCGMTLAGCGLLPWSLTAQVPVDSSVQQANESGSNQEDQFIRVIPQGPRVGMTAVQLVQGFLDASAAAEADHAVARDYLTGEAAARWIPEAGVQVFKGTPALTLTGTTVQFSAPLEGRISENGNYSPVQGESTLNAKFTLVRQEGQWRIEQLPQGLALSTVDVQRAYRSLSVFYFNPQFNTLVPDSRMIAVPGNGLATGLMEALLAGPTQWLAPAVRNSFALGVGLNFDNVPIENGVATVDLTADAGAASDETRRQMAQQIVWTLRQVPEVRAVSITSGGQLFAIPGVPIPIPRDQWPQIDPSGLSQGASAVVATWSGVLQLNRQNTLRLTGNPSVANSTLTKVVSNKNAGMLAGIDVLGRVWSTTVDAKPTWSNLPITRAVQWLDYDPGGGLWIWGEVGGLAVWDAPGPLKNIPVVGLPARSRAIKAVPSRDGSRVALVVRSGTNTSLYLARIEQDIETNIRTISAPIKLARSVTSVTDVDWSGANSIALIGRTGAGALQVFDLDLALGTLVAQGGPDGPDSIASAPGLPVLISAKDGLIYQLDAGSWTSRINAWSPSYPS</sequence>
<dbReference type="InterPro" id="IPR059026">
    <property type="entry name" value="LpqB_N"/>
</dbReference>
<feature type="domain" description="GerMN" evidence="1">
    <location>
        <begin position="208"/>
        <end position="298"/>
    </location>
</feature>
<dbReference type="SMART" id="SM00909">
    <property type="entry name" value="Germane"/>
    <property type="match status" value="1"/>
</dbReference>
<reference evidence="2" key="1">
    <citation type="submission" date="2020-05" db="EMBL/GenBank/DDBJ databases">
        <authorList>
            <person name="Chiriac C."/>
            <person name="Salcher M."/>
            <person name="Ghai R."/>
            <person name="Kavagutti S V."/>
        </authorList>
    </citation>
    <scope>NUCLEOTIDE SEQUENCE</scope>
</reference>
<dbReference type="EMBL" id="CAFBMC010000067">
    <property type="protein sequence ID" value="CAB4904649.1"/>
    <property type="molecule type" value="Genomic_DNA"/>
</dbReference>
<accession>A0A6J7GMP9</accession>
<proteinExistence type="predicted"/>
<organism evidence="2">
    <name type="scientific">freshwater metagenome</name>
    <dbReference type="NCBI Taxonomy" id="449393"/>
    <lineage>
        <taxon>unclassified sequences</taxon>
        <taxon>metagenomes</taxon>
        <taxon>ecological metagenomes</taxon>
    </lineage>
</organism>
<dbReference type="Pfam" id="PF10646">
    <property type="entry name" value="Germane"/>
    <property type="match status" value="1"/>
</dbReference>
<gene>
    <name evidence="2" type="ORF">UFOPK3495_01176</name>
</gene>
<dbReference type="SUPFAM" id="SSF69322">
    <property type="entry name" value="Tricorn protease domain 2"/>
    <property type="match status" value="1"/>
</dbReference>
<dbReference type="PROSITE" id="PS51257">
    <property type="entry name" value="PROKAR_LIPOPROTEIN"/>
    <property type="match status" value="1"/>
</dbReference>
<dbReference type="Pfam" id="PF25976">
    <property type="entry name" value="LpqB_N"/>
    <property type="match status" value="1"/>
</dbReference>